<dbReference type="EMBL" id="FMSP01000003">
    <property type="protein sequence ID" value="SCV68894.1"/>
    <property type="molecule type" value="Genomic_DNA"/>
</dbReference>
<sequence>MKFSFLGLIHLVIRFHSLLNLQRTQHLTGRLRTPLYTHLRRASYNDSDIARTYINDHPIPQSTPPPKTSLHATPRTLFTSLQRLNFSTSLGRFHSDETTPLPSFPSPFPRVHHFLIFRFNLHFQFHPTRSYKFSKDED</sequence>
<feature type="chain" id="PRO_5012805398" evidence="1">
    <location>
        <begin position="21"/>
        <end position="138"/>
    </location>
</feature>
<reference evidence="3" key="1">
    <citation type="submission" date="2016-09" db="EMBL/GenBank/DDBJ databases">
        <authorList>
            <person name="Jeantristanb JTB J.-T."/>
            <person name="Ricardo R."/>
        </authorList>
    </citation>
    <scope>NUCLEOTIDE SEQUENCE [LARGE SCALE GENOMIC DNA]</scope>
</reference>
<protein>
    <submittedName>
        <fullName evidence="2">BQ2448_1015 protein</fullName>
    </submittedName>
</protein>
<evidence type="ECO:0000313" key="2">
    <source>
        <dbReference type="EMBL" id="SCV68894.1"/>
    </source>
</evidence>
<proteinExistence type="predicted"/>
<feature type="signal peptide" evidence="1">
    <location>
        <begin position="1"/>
        <end position="20"/>
    </location>
</feature>
<name>A0A238FAJ1_9BASI</name>
<accession>A0A238FAJ1</accession>
<organism evidence="2 3">
    <name type="scientific">Microbotryum intermedium</name>
    <dbReference type="NCBI Taxonomy" id="269621"/>
    <lineage>
        <taxon>Eukaryota</taxon>
        <taxon>Fungi</taxon>
        <taxon>Dikarya</taxon>
        <taxon>Basidiomycota</taxon>
        <taxon>Pucciniomycotina</taxon>
        <taxon>Microbotryomycetes</taxon>
        <taxon>Microbotryales</taxon>
        <taxon>Microbotryaceae</taxon>
        <taxon>Microbotryum</taxon>
    </lineage>
</organism>
<dbReference type="AlphaFoldDB" id="A0A238FAJ1"/>
<keyword evidence="3" id="KW-1185">Reference proteome</keyword>
<keyword evidence="1" id="KW-0732">Signal</keyword>
<evidence type="ECO:0000256" key="1">
    <source>
        <dbReference type="SAM" id="SignalP"/>
    </source>
</evidence>
<evidence type="ECO:0000313" key="3">
    <source>
        <dbReference type="Proteomes" id="UP000198372"/>
    </source>
</evidence>
<dbReference type="Proteomes" id="UP000198372">
    <property type="component" value="Unassembled WGS sequence"/>
</dbReference>
<gene>
    <name evidence="2" type="ORF">BQ2448_1015</name>
</gene>